<dbReference type="EMBL" id="CAMGYJ010000010">
    <property type="protein sequence ID" value="CAI0549106.1"/>
    <property type="molecule type" value="Genomic_DNA"/>
</dbReference>
<name>A0AAV0QW01_9ROSI</name>
<keyword evidence="2" id="KW-1185">Reference proteome</keyword>
<gene>
    <name evidence="1" type="ORF">LITE_LOCUS45012</name>
</gene>
<evidence type="ECO:0000313" key="1">
    <source>
        <dbReference type="EMBL" id="CAI0549106.1"/>
    </source>
</evidence>
<evidence type="ECO:0000313" key="2">
    <source>
        <dbReference type="Proteomes" id="UP001154282"/>
    </source>
</evidence>
<protein>
    <submittedName>
        <fullName evidence="1">Uncharacterized protein</fullName>
    </submittedName>
</protein>
<dbReference type="AlphaFoldDB" id="A0AAV0QW01"/>
<accession>A0AAV0QW01</accession>
<proteinExistence type="predicted"/>
<dbReference type="Proteomes" id="UP001154282">
    <property type="component" value="Unassembled WGS sequence"/>
</dbReference>
<sequence length="28" mass="3357">MRQRLRILRLPSNPQPLLQMLQGLPEEE</sequence>
<comment type="caution">
    <text evidence="1">The sequence shown here is derived from an EMBL/GenBank/DDBJ whole genome shotgun (WGS) entry which is preliminary data.</text>
</comment>
<organism evidence="1 2">
    <name type="scientific">Linum tenue</name>
    <dbReference type="NCBI Taxonomy" id="586396"/>
    <lineage>
        <taxon>Eukaryota</taxon>
        <taxon>Viridiplantae</taxon>
        <taxon>Streptophyta</taxon>
        <taxon>Embryophyta</taxon>
        <taxon>Tracheophyta</taxon>
        <taxon>Spermatophyta</taxon>
        <taxon>Magnoliopsida</taxon>
        <taxon>eudicotyledons</taxon>
        <taxon>Gunneridae</taxon>
        <taxon>Pentapetalae</taxon>
        <taxon>rosids</taxon>
        <taxon>fabids</taxon>
        <taxon>Malpighiales</taxon>
        <taxon>Linaceae</taxon>
        <taxon>Linum</taxon>
    </lineage>
</organism>
<reference evidence="1" key="1">
    <citation type="submission" date="2022-08" db="EMBL/GenBank/DDBJ databases">
        <authorList>
            <person name="Gutierrez-Valencia J."/>
        </authorList>
    </citation>
    <scope>NUCLEOTIDE SEQUENCE</scope>
</reference>